<dbReference type="Proteomes" id="UP001210865">
    <property type="component" value="Chromosome"/>
</dbReference>
<dbReference type="EMBL" id="CP115174">
    <property type="protein sequence ID" value="WBO23974.1"/>
    <property type="molecule type" value="Genomic_DNA"/>
</dbReference>
<dbReference type="InterPro" id="IPR010373">
    <property type="entry name" value="DUF968"/>
</dbReference>
<evidence type="ECO:0000313" key="1">
    <source>
        <dbReference type="EMBL" id="WBO23974.1"/>
    </source>
</evidence>
<evidence type="ECO:0008006" key="3">
    <source>
        <dbReference type="Google" id="ProtNLM"/>
    </source>
</evidence>
<protein>
    <recommendedName>
        <fullName evidence="3">DUF968 domain-containing protein</fullName>
    </recommendedName>
</protein>
<dbReference type="RefSeq" id="WP_270078603.1">
    <property type="nucleotide sequence ID" value="NZ_CP115174.1"/>
</dbReference>
<evidence type="ECO:0000313" key="2">
    <source>
        <dbReference type="Proteomes" id="UP001210865"/>
    </source>
</evidence>
<sequence>MFARADIRPRHRNAGRPPEKSARAYLQWLRGRACLLAPTGECEGKIEACHFDPWGDKGVGTKVSDFAALPMCRRHHEIQTDRLGWPQFQTRYGFEGRAMVTRYWRAWPGRVAWEREHGEVKP</sequence>
<reference evidence="1 2" key="1">
    <citation type="submission" date="2022-12" db="EMBL/GenBank/DDBJ databases">
        <title>Sphingomonas abieness sp. nov., an endophytic bacterium isolated from Abies koreana.</title>
        <authorList>
            <person name="Jiang L."/>
            <person name="Lee J."/>
        </authorList>
    </citation>
    <scope>NUCLEOTIDE SEQUENCE [LARGE SCALE GENOMIC DNA]</scope>
    <source>
        <strain evidence="2">PAMB 00755</strain>
    </source>
</reference>
<organism evidence="1 2">
    <name type="scientific">Sphingomonas abietis</name>
    <dbReference type="NCBI Taxonomy" id="3012344"/>
    <lineage>
        <taxon>Bacteria</taxon>
        <taxon>Pseudomonadati</taxon>
        <taxon>Pseudomonadota</taxon>
        <taxon>Alphaproteobacteria</taxon>
        <taxon>Sphingomonadales</taxon>
        <taxon>Sphingomonadaceae</taxon>
        <taxon>Sphingomonas</taxon>
    </lineage>
</organism>
<name>A0ABY7NQZ5_9SPHN</name>
<dbReference type="Pfam" id="PF06147">
    <property type="entry name" value="DUF968"/>
    <property type="match status" value="1"/>
</dbReference>
<accession>A0ABY7NQZ5</accession>
<proteinExistence type="predicted"/>
<gene>
    <name evidence="1" type="ORF">PBT88_07645</name>
</gene>
<keyword evidence="2" id="KW-1185">Reference proteome</keyword>